<dbReference type="InterPro" id="IPR002401">
    <property type="entry name" value="Cyt_P450_E_grp-I"/>
</dbReference>
<dbReference type="EMBL" id="CAACVJ010000030">
    <property type="protein sequence ID" value="VEP11900.1"/>
    <property type="molecule type" value="Genomic_DNA"/>
</dbReference>
<proteinExistence type="inferred from homology"/>
<evidence type="ECO:0000256" key="4">
    <source>
        <dbReference type="RuleBase" id="RU000461"/>
    </source>
</evidence>
<dbReference type="GO" id="GO:0005506">
    <property type="term" value="F:iron ion binding"/>
    <property type="evidence" value="ECO:0007669"/>
    <property type="project" value="InterPro"/>
</dbReference>
<dbReference type="AlphaFoldDB" id="A0A563VK94"/>
<dbReference type="CDD" id="cd11053">
    <property type="entry name" value="CYP110-like"/>
    <property type="match status" value="1"/>
</dbReference>
<dbReference type="InterPro" id="IPR017972">
    <property type="entry name" value="Cyt_P450_CS"/>
</dbReference>
<dbReference type="InterPro" id="IPR001128">
    <property type="entry name" value="Cyt_P450"/>
</dbReference>
<dbReference type="GO" id="GO:0016705">
    <property type="term" value="F:oxidoreductase activity, acting on paired donors, with incorporation or reduction of molecular oxygen"/>
    <property type="evidence" value="ECO:0007669"/>
    <property type="project" value="InterPro"/>
</dbReference>
<comment type="similarity">
    <text evidence="2 4">Belongs to the cytochrome P450 family.</text>
</comment>
<dbReference type="OrthoDB" id="446280at2"/>
<dbReference type="PROSITE" id="PS00086">
    <property type="entry name" value="CYTOCHROME_P450"/>
    <property type="match status" value="1"/>
</dbReference>
<keyword evidence="3 4" id="KW-0408">Iron</keyword>
<feature type="binding site" description="axial binding residue" evidence="3">
    <location>
        <position position="390"/>
    </location>
    <ligand>
        <name>heme</name>
        <dbReference type="ChEBI" id="CHEBI:30413"/>
    </ligand>
    <ligandPart>
        <name>Fe</name>
        <dbReference type="ChEBI" id="CHEBI:18248"/>
    </ligandPart>
</feature>
<keyword evidence="4" id="KW-0503">Monooxygenase</keyword>
<dbReference type="GO" id="GO:0004497">
    <property type="term" value="F:monooxygenase activity"/>
    <property type="evidence" value="ECO:0007669"/>
    <property type="project" value="UniProtKB-KW"/>
</dbReference>
<dbReference type="InterPro" id="IPR036396">
    <property type="entry name" value="Cyt_P450_sf"/>
</dbReference>
<dbReference type="SUPFAM" id="SSF48264">
    <property type="entry name" value="Cytochrome P450"/>
    <property type="match status" value="1"/>
</dbReference>
<name>A0A563VK94_9CYAN</name>
<evidence type="ECO:0000313" key="5">
    <source>
        <dbReference type="EMBL" id="VEP11900.1"/>
    </source>
</evidence>
<dbReference type="PRINTS" id="PR00385">
    <property type="entry name" value="P450"/>
</dbReference>
<dbReference type="RefSeq" id="WP_144869711.1">
    <property type="nucleotide sequence ID" value="NZ_LR213878.1"/>
</dbReference>
<dbReference type="InterPro" id="IPR050121">
    <property type="entry name" value="Cytochrome_P450_monoxygenase"/>
</dbReference>
<dbReference type="Proteomes" id="UP000320055">
    <property type="component" value="Unassembled WGS sequence"/>
</dbReference>
<evidence type="ECO:0000256" key="3">
    <source>
        <dbReference type="PIRSR" id="PIRSR602401-1"/>
    </source>
</evidence>
<dbReference type="GO" id="GO:0020037">
    <property type="term" value="F:heme binding"/>
    <property type="evidence" value="ECO:0007669"/>
    <property type="project" value="InterPro"/>
</dbReference>
<sequence length="457" mass="52629">MKQIKGPKTPRLWQTIQWSTNPIRYMEDAAANFPDLFKAQIDPVSNYQVLLVHPQAIQEFFTKPEFVNGAKSIVRPVAGDESLFVQVGDRHKSQRKLLMPPFHGARMRSYGQLVCEITDNAITKIPLKQTASARAVMEEISLQVILKAVFGLYEGERCQQLQQLLLYWARLFHSPIFNSLLFFSFLQQDWGSWSPWGKFIRKRQQIHQLLLSEIRDRRAHPDPDRTDILSMLLSARHEDGELMSDLEIRDQLLTLLLGGYETTATAMAWSVYWSQFYPEMKAKLLQEIDRLGDRPNPADIVRLPYLTAFCQETLRINPVLPITLPRTVESPVKLMGYELEPGIMIRGCIYTLHQREEIYPNPRQFKPERFLERQFSPYEFIPFGGGKRRCIGAALAMFEMKLVLATILSRYQIELVDEKPIKPALFGVTLVPAGGVKIVVKGRRVPQQYRQAIANSL</sequence>
<keyword evidence="6" id="KW-1185">Reference proteome</keyword>
<protein>
    <submittedName>
        <fullName evidence="5">Putative cytochrome P450 110</fullName>
        <ecNumber evidence="5">1.14.-.-</ecNumber>
    </submittedName>
</protein>
<dbReference type="PANTHER" id="PTHR24305">
    <property type="entry name" value="CYTOCHROME P450"/>
    <property type="match status" value="1"/>
</dbReference>
<evidence type="ECO:0000256" key="1">
    <source>
        <dbReference type="ARBA" id="ARBA00001971"/>
    </source>
</evidence>
<accession>A0A563VK94</accession>
<keyword evidence="4 5" id="KW-0560">Oxidoreductase</keyword>
<keyword evidence="3 4" id="KW-0479">Metal-binding</keyword>
<comment type="cofactor">
    <cofactor evidence="1 3">
        <name>heme</name>
        <dbReference type="ChEBI" id="CHEBI:30413"/>
    </cofactor>
</comment>
<dbReference type="PRINTS" id="PR00463">
    <property type="entry name" value="EP450I"/>
</dbReference>
<organism evidence="5 6">
    <name type="scientific">Hyella patelloides LEGE 07179</name>
    <dbReference type="NCBI Taxonomy" id="945734"/>
    <lineage>
        <taxon>Bacteria</taxon>
        <taxon>Bacillati</taxon>
        <taxon>Cyanobacteriota</taxon>
        <taxon>Cyanophyceae</taxon>
        <taxon>Pleurocapsales</taxon>
        <taxon>Hyellaceae</taxon>
        <taxon>Hyella</taxon>
    </lineage>
</organism>
<dbReference type="EC" id="1.14.-.-" evidence="5"/>
<dbReference type="Pfam" id="PF00067">
    <property type="entry name" value="p450"/>
    <property type="match status" value="1"/>
</dbReference>
<keyword evidence="3 4" id="KW-0349">Heme</keyword>
<evidence type="ECO:0000313" key="6">
    <source>
        <dbReference type="Proteomes" id="UP000320055"/>
    </source>
</evidence>
<gene>
    <name evidence="5" type="primary">cyp</name>
    <name evidence="5" type="ORF">H1P_1250004</name>
</gene>
<reference evidence="5 6" key="1">
    <citation type="submission" date="2019-01" db="EMBL/GenBank/DDBJ databases">
        <authorList>
            <person name="Brito A."/>
        </authorList>
    </citation>
    <scope>NUCLEOTIDE SEQUENCE [LARGE SCALE GENOMIC DNA]</scope>
    <source>
        <strain evidence="5">1</strain>
    </source>
</reference>
<dbReference type="Gene3D" id="1.10.630.10">
    <property type="entry name" value="Cytochrome P450"/>
    <property type="match status" value="1"/>
</dbReference>
<dbReference type="PANTHER" id="PTHR24305:SF166">
    <property type="entry name" value="CYTOCHROME P450 12A4, MITOCHONDRIAL-RELATED"/>
    <property type="match status" value="1"/>
</dbReference>
<evidence type="ECO:0000256" key="2">
    <source>
        <dbReference type="ARBA" id="ARBA00010617"/>
    </source>
</evidence>